<dbReference type="Proteomes" id="UP000265520">
    <property type="component" value="Unassembled WGS sequence"/>
</dbReference>
<evidence type="ECO:0000313" key="2">
    <source>
        <dbReference type="Proteomes" id="UP000265520"/>
    </source>
</evidence>
<keyword evidence="2" id="KW-1185">Reference proteome</keyword>
<evidence type="ECO:0000313" key="1">
    <source>
        <dbReference type="EMBL" id="MCI64157.1"/>
    </source>
</evidence>
<protein>
    <submittedName>
        <fullName evidence="1">Uncharacterized protein</fullName>
    </submittedName>
</protein>
<reference evidence="1 2" key="1">
    <citation type="journal article" date="2018" name="Front. Plant Sci.">
        <title>Red Clover (Trifolium pratense) and Zigzag Clover (T. medium) - A Picture of Genomic Similarities and Differences.</title>
        <authorList>
            <person name="Dluhosova J."/>
            <person name="Istvanek J."/>
            <person name="Nedelnik J."/>
            <person name="Repkova J."/>
        </authorList>
    </citation>
    <scope>NUCLEOTIDE SEQUENCE [LARGE SCALE GENOMIC DNA]</scope>
    <source>
        <strain evidence="2">cv. 10/8</strain>
        <tissue evidence="1">Leaf</tissue>
    </source>
</reference>
<feature type="non-terminal residue" evidence="1">
    <location>
        <position position="32"/>
    </location>
</feature>
<comment type="caution">
    <text evidence="1">The sequence shown here is derived from an EMBL/GenBank/DDBJ whole genome shotgun (WGS) entry which is preliminary data.</text>
</comment>
<organism evidence="1 2">
    <name type="scientific">Trifolium medium</name>
    <dbReference type="NCBI Taxonomy" id="97028"/>
    <lineage>
        <taxon>Eukaryota</taxon>
        <taxon>Viridiplantae</taxon>
        <taxon>Streptophyta</taxon>
        <taxon>Embryophyta</taxon>
        <taxon>Tracheophyta</taxon>
        <taxon>Spermatophyta</taxon>
        <taxon>Magnoliopsida</taxon>
        <taxon>eudicotyledons</taxon>
        <taxon>Gunneridae</taxon>
        <taxon>Pentapetalae</taxon>
        <taxon>rosids</taxon>
        <taxon>fabids</taxon>
        <taxon>Fabales</taxon>
        <taxon>Fabaceae</taxon>
        <taxon>Papilionoideae</taxon>
        <taxon>50 kb inversion clade</taxon>
        <taxon>NPAAA clade</taxon>
        <taxon>Hologalegina</taxon>
        <taxon>IRL clade</taxon>
        <taxon>Trifolieae</taxon>
        <taxon>Trifolium</taxon>
    </lineage>
</organism>
<dbReference type="AlphaFoldDB" id="A0A392TUN3"/>
<sequence length="32" mass="3533">MVPRWASKVSLGENHSRRLLAPASKFQVAAKP</sequence>
<dbReference type="EMBL" id="LXQA010650352">
    <property type="protein sequence ID" value="MCI64157.1"/>
    <property type="molecule type" value="Genomic_DNA"/>
</dbReference>
<accession>A0A392TUN3</accession>
<name>A0A392TUN3_9FABA</name>
<proteinExistence type="predicted"/>